<proteinExistence type="predicted"/>
<dbReference type="AlphaFoldDB" id="A0AAE5BTL4"/>
<keyword evidence="1" id="KW-0472">Membrane</keyword>
<accession>A0AAE5BTL4</accession>
<comment type="caution">
    <text evidence="2">The sequence shown here is derived from an EMBL/GenBank/DDBJ whole genome shotgun (WGS) entry which is preliminary data.</text>
</comment>
<gene>
    <name evidence="2" type="ORF">GV832_04545</name>
</gene>
<dbReference type="EMBL" id="JAABNR010000003">
    <property type="protein sequence ID" value="NBZ86841.1"/>
    <property type="molecule type" value="Genomic_DNA"/>
</dbReference>
<evidence type="ECO:0000256" key="1">
    <source>
        <dbReference type="SAM" id="Phobius"/>
    </source>
</evidence>
<dbReference type="Proteomes" id="UP001193501">
    <property type="component" value="Unassembled WGS sequence"/>
</dbReference>
<feature type="transmembrane region" description="Helical" evidence="1">
    <location>
        <begin position="84"/>
        <end position="102"/>
    </location>
</feature>
<keyword evidence="3" id="KW-1185">Reference proteome</keyword>
<reference evidence="2" key="1">
    <citation type="submission" date="2020-01" db="EMBL/GenBank/DDBJ databases">
        <authorList>
            <person name="Chen W.-M."/>
        </authorList>
    </citation>
    <scope>NUCLEOTIDE SEQUENCE</scope>
    <source>
        <strain evidence="2">CYK-10</strain>
    </source>
</reference>
<evidence type="ECO:0000313" key="3">
    <source>
        <dbReference type="Proteomes" id="UP001193501"/>
    </source>
</evidence>
<sequence>MAQIGKKPPQPVAKIWPLCFDGTTRNILGASAASATLGWALKLESTMKKIALATAFTLAASTAFAGGAPEVVVPEVKAVTTSSSAGGLVVPLLLLLVLAAAASN</sequence>
<feature type="transmembrane region" description="Helical" evidence="1">
    <location>
        <begin position="50"/>
        <end position="72"/>
    </location>
</feature>
<keyword evidence="1" id="KW-0812">Transmembrane</keyword>
<keyword evidence="1" id="KW-1133">Transmembrane helix</keyword>
<protein>
    <submittedName>
        <fullName evidence="2">Uncharacterized protein</fullName>
    </submittedName>
</protein>
<evidence type="ECO:0000313" key="2">
    <source>
        <dbReference type="EMBL" id="NBZ86841.1"/>
    </source>
</evidence>
<name>A0AAE5BTL4_9RHOB</name>
<organism evidence="2 3">
    <name type="scientific">Stagnihabitans tardus</name>
    <dbReference type="NCBI Taxonomy" id="2699202"/>
    <lineage>
        <taxon>Bacteria</taxon>
        <taxon>Pseudomonadati</taxon>
        <taxon>Pseudomonadota</taxon>
        <taxon>Alphaproteobacteria</taxon>
        <taxon>Rhodobacterales</taxon>
        <taxon>Paracoccaceae</taxon>
        <taxon>Stagnihabitans</taxon>
    </lineage>
</organism>